<organism evidence="1 2">
    <name type="scientific">Avibacterium paragallinarum</name>
    <name type="common">Haemophilus gallinarum</name>
    <dbReference type="NCBI Taxonomy" id="728"/>
    <lineage>
        <taxon>Bacteria</taxon>
        <taxon>Pseudomonadati</taxon>
        <taxon>Pseudomonadota</taxon>
        <taxon>Gammaproteobacteria</taxon>
        <taxon>Pasteurellales</taxon>
        <taxon>Pasteurellaceae</taxon>
        <taxon>Avibacterium</taxon>
    </lineage>
</organism>
<gene>
    <name evidence="1" type="ORF">NCTC11296_03049</name>
</gene>
<evidence type="ECO:0000313" key="1">
    <source>
        <dbReference type="EMBL" id="STO91919.1"/>
    </source>
</evidence>
<sequence length="329" mass="35029">MGIFDEVGSKGSGAMDLFGDSPLGKIGNTFVNQGVKIAASKMSSDKLPFLNGAVQLINGGFNAENVANVVGSIINSNVLNKFIPGLIGSDSSKFWLASSPLTAKLSQEEVKRLIMLSYATEQARKNLWLLNISPYSGSAFGSLSGMISQAVGSELSSSIGGAWGKAAGSITTTAINHAINSIPVLNALGEQGGGITSNFNMLATEINYTPFSIEADQYNVGSAIIDGVKSSQQAEISITTMDDEQGTIKRFFKQQASAMIHKDGTVGVLLDGLVQIRILHAFVNDATNNGGFEETIIARPVGIEYDFSRREDAMQEFTMRFVQTDTFIQ</sequence>
<dbReference type="AlphaFoldDB" id="A0A377IUZ0"/>
<protein>
    <submittedName>
        <fullName evidence="1">Uncharacterized protein</fullName>
    </submittedName>
</protein>
<evidence type="ECO:0000313" key="2">
    <source>
        <dbReference type="Proteomes" id="UP000254465"/>
    </source>
</evidence>
<dbReference type="RefSeq" id="WP_017807190.1">
    <property type="nucleotide sequence ID" value="NZ_PQVK01000006.1"/>
</dbReference>
<accession>A0A377IUZ0</accession>
<dbReference type="Proteomes" id="UP000254465">
    <property type="component" value="Unassembled WGS sequence"/>
</dbReference>
<reference evidence="1 2" key="1">
    <citation type="submission" date="2018-06" db="EMBL/GenBank/DDBJ databases">
        <authorList>
            <consortium name="Pathogen Informatics"/>
            <person name="Doyle S."/>
        </authorList>
    </citation>
    <scope>NUCLEOTIDE SEQUENCE [LARGE SCALE GENOMIC DNA]</scope>
    <source>
        <strain evidence="1 2">NCTC11296</strain>
    </source>
</reference>
<dbReference type="EMBL" id="UGHK01000003">
    <property type="protein sequence ID" value="STO91919.1"/>
    <property type="molecule type" value="Genomic_DNA"/>
</dbReference>
<name>A0A377IUZ0_AVIPA</name>
<proteinExistence type="predicted"/>